<gene>
    <name evidence="1" type="ORF">HQ393_15770</name>
</gene>
<reference evidence="1 2" key="1">
    <citation type="submission" date="2020-07" db="EMBL/GenBank/DDBJ databases">
        <title>Complete genome sequence of Chitinibacter sp. 2T18.</title>
        <authorList>
            <person name="Bae J.-W."/>
            <person name="Choi J.-W."/>
        </authorList>
    </citation>
    <scope>NUCLEOTIDE SEQUENCE [LARGE SCALE GENOMIC DNA]</scope>
    <source>
        <strain evidence="1 2">2T18</strain>
    </source>
</reference>
<evidence type="ECO:0000313" key="1">
    <source>
        <dbReference type="EMBL" id="QLG89587.1"/>
    </source>
</evidence>
<dbReference type="RefSeq" id="WP_179356443.1">
    <property type="nucleotide sequence ID" value="NZ_CP058627.1"/>
</dbReference>
<protein>
    <submittedName>
        <fullName evidence="1">Uncharacterized protein</fullName>
    </submittedName>
</protein>
<keyword evidence="2" id="KW-1185">Reference proteome</keyword>
<dbReference type="KEGG" id="chiz:HQ393_15770"/>
<sequence>MFLVREVNYCPLGTSVAGSDSRCFTSVELIAKFPFFLVTIPDEKNQTNKLIRTQLISQVSDVVELLSDLKLCAVDAEIMFLIHDSQQTERVWNFQIVESIWETNFLGVGYFKIQFFNGDYFVWPQNGREEKISPLWKKLC</sequence>
<dbReference type="AlphaFoldDB" id="A0A7H9BLN1"/>
<evidence type="ECO:0000313" key="2">
    <source>
        <dbReference type="Proteomes" id="UP000509597"/>
    </source>
</evidence>
<dbReference type="Proteomes" id="UP000509597">
    <property type="component" value="Chromosome"/>
</dbReference>
<proteinExistence type="predicted"/>
<accession>A0A7H9BLN1</accession>
<dbReference type="EMBL" id="CP058627">
    <property type="protein sequence ID" value="QLG89587.1"/>
    <property type="molecule type" value="Genomic_DNA"/>
</dbReference>
<organism evidence="1 2">
    <name type="scientific">Chitinibacter bivalviorum</name>
    <dbReference type="NCBI Taxonomy" id="2739434"/>
    <lineage>
        <taxon>Bacteria</taxon>
        <taxon>Pseudomonadati</taxon>
        <taxon>Pseudomonadota</taxon>
        <taxon>Betaproteobacteria</taxon>
        <taxon>Neisseriales</taxon>
        <taxon>Chitinibacteraceae</taxon>
        <taxon>Chitinibacter</taxon>
    </lineage>
</organism>
<name>A0A7H9BLN1_9NEIS</name>